<feature type="region of interest" description="Disordered" evidence="1">
    <location>
        <begin position="51"/>
        <end position="84"/>
    </location>
</feature>
<feature type="compositionally biased region" description="Polar residues" evidence="1">
    <location>
        <begin position="51"/>
        <end position="67"/>
    </location>
</feature>
<protein>
    <submittedName>
        <fullName evidence="3">Uncharacterized protein</fullName>
    </submittedName>
</protein>
<reference evidence="3" key="1">
    <citation type="submission" date="2021-02" db="EMBL/GenBank/DDBJ databases">
        <authorList>
            <person name="Nowell W R."/>
        </authorList>
    </citation>
    <scope>NUCLEOTIDE SEQUENCE</scope>
</reference>
<dbReference type="Proteomes" id="UP000682733">
    <property type="component" value="Unassembled WGS sequence"/>
</dbReference>
<evidence type="ECO:0000313" key="4">
    <source>
        <dbReference type="Proteomes" id="UP000682733"/>
    </source>
</evidence>
<dbReference type="AlphaFoldDB" id="A0A8S2JB62"/>
<name>A0A8S2JB62_9BILA</name>
<organism evidence="3 4">
    <name type="scientific">Didymodactylos carnosus</name>
    <dbReference type="NCBI Taxonomy" id="1234261"/>
    <lineage>
        <taxon>Eukaryota</taxon>
        <taxon>Metazoa</taxon>
        <taxon>Spiralia</taxon>
        <taxon>Gnathifera</taxon>
        <taxon>Rotifera</taxon>
        <taxon>Eurotatoria</taxon>
        <taxon>Bdelloidea</taxon>
        <taxon>Philodinida</taxon>
        <taxon>Philodinidae</taxon>
        <taxon>Didymodactylos</taxon>
    </lineage>
</organism>
<dbReference type="EMBL" id="CAJNOK010007332">
    <property type="protein sequence ID" value="CAF1031574.1"/>
    <property type="molecule type" value="Genomic_DNA"/>
</dbReference>
<feature type="compositionally biased region" description="Polar residues" evidence="1">
    <location>
        <begin position="74"/>
        <end position="84"/>
    </location>
</feature>
<sequence>MINENWRKMIYLSIQPYCNKKRKVSSKALASCSSKPNCYYKEKSPLTATSINNRQLCDNEENVNGNSKPRPDDSTNQPSTTNMAIDRQITTASSFLSTKRLDSHGKYDVRLPEETDDDSKFFKKIYMFWNLWEREIANRTQKILDEPILFFNEKEICLEYIHSHSDKHIFLIISDENVRDFILTVHSLLQIHSVYVYCTEDDFRMLAIWSDAYPKVWGVFSIEERLLNKLVLDLALYWTEKGDEYKKAGVMKLANINYKRSLKLYNTLLD</sequence>
<evidence type="ECO:0000256" key="1">
    <source>
        <dbReference type="SAM" id="MobiDB-lite"/>
    </source>
</evidence>
<comment type="caution">
    <text evidence="3">The sequence shown here is derived from an EMBL/GenBank/DDBJ whole genome shotgun (WGS) entry which is preliminary data.</text>
</comment>
<dbReference type="Proteomes" id="UP000677228">
    <property type="component" value="Unassembled WGS sequence"/>
</dbReference>
<gene>
    <name evidence="2" type="ORF">OVA965_LOCUS16016</name>
    <name evidence="3" type="ORF">TMI583_LOCUS16025</name>
</gene>
<evidence type="ECO:0000313" key="3">
    <source>
        <dbReference type="EMBL" id="CAF3799814.1"/>
    </source>
</evidence>
<dbReference type="EMBL" id="CAJOBA010007344">
    <property type="protein sequence ID" value="CAF3799814.1"/>
    <property type="molecule type" value="Genomic_DNA"/>
</dbReference>
<evidence type="ECO:0000313" key="2">
    <source>
        <dbReference type="EMBL" id="CAF1031574.1"/>
    </source>
</evidence>
<accession>A0A8S2JB62</accession>
<proteinExistence type="predicted"/>